<keyword evidence="2" id="KW-1185">Reference proteome</keyword>
<dbReference type="Proteomes" id="UP000799429">
    <property type="component" value="Unassembled WGS sequence"/>
</dbReference>
<protein>
    <submittedName>
        <fullName evidence="1">Uncharacterized protein</fullName>
    </submittedName>
</protein>
<evidence type="ECO:0000313" key="2">
    <source>
        <dbReference type="Proteomes" id="UP000799429"/>
    </source>
</evidence>
<organism evidence="1 2">
    <name type="scientific">Patellaria atrata CBS 101060</name>
    <dbReference type="NCBI Taxonomy" id="1346257"/>
    <lineage>
        <taxon>Eukaryota</taxon>
        <taxon>Fungi</taxon>
        <taxon>Dikarya</taxon>
        <taxon>Ascomycota</taxon>
        <taxon>Pezizomycotina</taxon>
        <taxon>Dothideomycetes</taxon>
        <taxon>Dothideomycetes incertae sedis</taxon>
        <taxon>Patellariales</taxon>
        <taxon>Patellariaceae</taxon>
        <taxon>Patellaria</taxon>
    </lineage>
</organism>
<sequence>MMKGGIAHPVALTHSIAVDHSRLPSCIRIARPMVSELVTTFDVADTPIMNPVSSKL</sequence>
<accession>A0A9P4VR98</accession>
<evidence type="ECO:0000313" key="1">
    <source>
        <dbReference type="EMBL" id="KAF2838632.1"/>
    </source>
</evidence>
<dbReference type="EMBL" id="MU006096">
    <property type="protein sequence ID" value="KAF2838632.1"/>
    <property type="molecule type" value="Genomic_DNA"/>
</dbReference>
<reference evidence="1" key="1">
    <citation type="journal article" date="2020" name="Stud. Mycol.">
        <title>101 Dothideomycetes genomes: a test case for predicting lifestyles and emergence of pathogens.</title>
        <authorList>
            <person name="Haridas S."/>
            <person name="Albert R."/>
            <person name="Binder M."/>
            <person name="Bloem J."/>
            <person name="Labutti K."/>
            <person name="Salamov A."/>
            <person name="Andreopoulos B."/>
            <person name="Baker S."/>
            <person name="Barry K."/>
            <person name="Bills G."/>
            <person name="Bluhm B."/>
            <person name="Cannon C."/>
            <person name="Castanera R."/>
            <person name="Culley D."/>
            <person name="Daum C."/>
            <person name="Ezra D."/>
            <person name="Gonzalez J."/>
            <person name="Henrissat B."/>
            <person name="Kuo A."/>
            <person name="Liang C."/>
            <person name="Lipzen A."/>
            <person name="Lutzoni F."/>
            <person name="Magnuson J."/>
            <person name="Mondo S."/>
            <person name="Nolan M."/>
            <person name="Ohm R."/>
            <person name="Pangilinan J."/>
            <person name="Park H.-J."/>
            <person name="Ramirez L."/>
            <person name="Alfaro M."/>
            <person name="Sun H."/>
            <person name="Tritt A."/>
            <person name="Yoshinaga Y."/>
            <person name="Zwiers L.-H."/>
            <person name="Turgeon B."/>
            <person name="Goodwin S."/>
            <person name="Spatafora J."/>
            <person name="Crous P."/>
            <person name="Grigoriev I."/>
        </authorList>
    </citation>
    <scope>NUCLEOTIDE SEQUENCE</scope>
    <source>
        <strain evidence="1">CBS 101060</strain>
    </source>
</reference>
<dbReference type="AlphaFoldDB" id="A0A9P4VR98"/>
<gene>
    <name evidence="1" type="ORF">M501DRAFT_822209</name>
</gene>
<name>A0A9P4VR98_9PEZI</name>
<proteinExistence type="predicted"/>
<comment type="caution">
    <text evidence="1">The sequence shown here is derived from an EMBL/GenBank/DDBJ whole genome shotgun (WGS) entry which is preliminary data.</text>
</comment>